<feature type="transmembrane region" description="Helical" evidence="10">
    <location>
        <begin position="278"/>
        <end position="299"/>
    </location>
</feature>
<dbReference type="EnsemblMetazoa" id="NM_001173424.1">
    <property type="protein sequence ID" value="NP_001166895.1"/>
    <property type="gene ID" value="GeneID_100127043"/>
</dbReference>
<dbReference type="GO" id="GO:0005886">
    <property type="term" value="C:plasma membrane"/>
    <property type="evidence" value="ECO:0007669"/>
    <property type="project" value="UniProtKB-SubCell"/>
</dbReference>
<name>C4B7V0_BOMMO</name>
<keyword evidence="3 10" id="KW-0716">Sensory transduction</keyword>
<evidence type="ECO:0000256" key="5">
    <source>
        <dbReference type="ARBA" id="ARBA00022725"/>
    </source>
</evidence>
<dbReference type="InterPro" id="IPR004117">
    <property type="entry name" value="7tm6_olfct_rcpt"/>
</dbReference>
<dbReference type="PANTHER" id="PTHR21137:SF35">
    <property type="entry name" value="ODORANT RECEPTOR 19A-RELATED"/>
    <property type="match status" value="1"/>
</dbReference>
<evidence type="ECO:0000313" key="12">
    <source>
        <dbReference type="EnsemblMetazoa" id="NP_001166895.1"/>
    </source>
</evidence>
<comment type="similarity">
    <text evidence="10">Belongs to the insect chemoreceptor superfamily. Heteromeric odorant receptor channel (TC 1.A.69) family.</text>
</comment>
<dbReference type="OMA" id="AWMPFDP"/>
<evidence type="ECO:0000256" key="6">
    <source>
        <dbReference type="ARBA" id="ARBA00022989"/>
    </source>
</evidence>
<reference evidence="11" key="2">
    <citation type="journal article" date="2009" name="Curr. Biol.">
        <title>Highly selective tuning of a silkworm olfactory receptor to a key mulberry leaf volatile.</title>
        <authorList>
            <person name="Tanaka K."/>
            <person name="Uda Y."/>
            <person name="Ono Y."/>
            <person name="Nakagawa T."/>
            <person name="Suwa M."/>
            <person name="Yamaoka R."/>
            <person name="Touhara K."/>
        </authorList>
    </citation>
    <scope>NUCLEOTIDE SEQUENCE</scope>
</reference>
<reference evidence="12" key="3">
    <citation type="submission" date="2022-06" db="UniProtKB">
        <authorList>
            <consortium name="EnsemblMetazoa"/>
        </authorList>
    </citation>
    <scope>IDENTIFICATION</scope>
    <source>
        <strain evidence="12">p50T (Dazao)</strain>
    </source>
</reference>
<feature type="transmembrane region" description="Helical" evidence="10">
    <location>
        <begin position="40"/>
        <end position="61"/>
    </location>
</feature>
<dbReference type="InParanoid" id="C4B7V0"/>
<evidence type="ECO:0000256" key="4">
    <source>
        <dbReference type="ARBA" id="ARBA00022692"/>
    </source>
</evidence>
<dbReference type="eggNOG" id="ENOG502RTFW">
    <property type="taxonomic scope" value="Eukaryota"/>
</dbReference>
<evidence type="ECO:0000256" key="9">
    <source>
        <dbReference type="ARBA" id="ARBA00023224"/>
    </source>
</evidence>
<proteinExistence type="inferred from homology"/>
<evidence type="ECO:0000256" key="7">
    <source>
        <dbReference type="ARBA" id="ARBA00023136"/>
    </source>
</evidence>
<protein>
    <recommendedName>
        <fullName evidence="10">Odorant receptor</fullName>
    </recommendedName>
</protein>
<dbReference type="SMR" id="C4B7V0"/>
<feature type="transmembrane region" description="Helical" evidence="10">
    <location>
        <begin position="67"/>
        <end position="92"/>
    </location>
</feature>
<dbReference type="HOGENOM" id="CLU_728174_0_0_1"/>
<keyword evidence="2" id="KW-1003">Cell membrane</keyword>
<keyword evidence="7 10" id="KW-0472">Membrane</keyword>
<gene>
    <name evidence="12" type="primary">100127043</name>
</gene>
<dbReference type="GO" id="GO:0007165">
    <property type="term" value="P:signal transduction"/>
    <property type="evidence" value="ECO:0007669"/>
    <property type="project" value="UniProtKB-KW"/>
</dbReference>
<dbReference type="EMBL" id="AB472099">
    <property type="protein sequence ID" value="BAH66316.1"/>
    <property type="molecule type" value="Genomic_DNA"/>
</dbReference>
<reference evidence="13" key="1">
    <citation type="journal article" date="2008" name="Insect Biochem. Mol. Biol.">
        <title>The genome of a lepidopteran model insect, the silkworm Bombyx mori.</title>
        <authorList>
            <consortium name="International Silkworm Genome Consortium"/>
        </authorList>
    </citation>
    <scope>NUCLEOTIDE SEQUENCE [LARGE SCALE GENOMIC DNA]</scope>
    <source>
        <strain evidence="13">p50T</strain>
    </source>
</reference>
<feature type="transmembrane region" description="Helical" evidence="10">
    <location>
        <begin position="122"/>
        <end position="144"/>
    </location>
</feature>
<evidence type="ECO:0000256" key="10">
    <source>
        <dbReference type="RuleBase" id="RU351113"/>
    </source>
</evidence>
<evidence type="ECO:0000256" key="1">
    <source>
        <dbReference type="ARBA" id="ARBA00004651"/>
    </source>
</evidence>
<feature type="transmembrane region" description="Helical" evidence="10">
    <location>
        <begin position="249"/>
        <end position="272"/>
    </location>
</feature>
<keyword evidence="5 10" id="KW-0552">Olfaction</keyword>
<keyword evidence="6 10" id="KW-1133">Transmembrane helix</keyword>
<dbReference type="GO" id="GO:0004984">
    <property type="term" value="F:olfactory receptor activity"/>
    <property type="evidence" value="ECO:0007669"/>
    <property type="project" value="InterPro"/>
</dbReference>
<evidence type="ECO:0000313" key="11">
    <source>
        <dbReference type="EMBL" id="BAH66316.1"/>
    </source>
</evidence>
<evidence type="ECO:0000256" key="2">
    <source>
        <dbReference type="ARBA" id="ARBA00022475"/>
    </source>
</evidence>
<organism evidence="11">
    <name type="scientific">Bombyx mori</name>
    <name type="common">Silk moth</name>
    <dbReference type="NCBI Taxonomy" id="7091"/>
    <lineage>
        <taxon>Eukaryota</taxon>
        <taxon>Metazoa</taxon>
        <taxon>Ecdysozoa</taxon>
        <taxon>Arthropoda</taxon>
        <taxon>Hexapoda</taxon>
        <taxon>Insecta</taxon>
        <taxon>Pterygota</taxon>
        <taxon>Neoptera</taxon>
        <taxon>Endopterygota</taxon>
        <taxon>Lepidoptera</taxon>
        <taxon>Glossata</taxon>
        <taxon>Ditrysia</taxon>
        <taxon>Bombycoidea</taxon>
        <taxon>Bombycidae</taxon>
        <taxon>Bombycinae</taxon>
        <taxon>Bombyx</taxon>
    </lineage>
</organism>
<evidence type="ECO:0000256" key="8">
    <source>
        <dbReference type="ARBA" id="ARBA00023170"/>
    </source>
</evidence>
<sequence>MGDRMVTRGHFFDFNIKYLFYVGLWPSNEAKRIEKIAYKIYEYQLHVLSLIFLVTTGIGTYKNHKDIIALLTNLDKTLVAYNFVFKVIVFVYKREELRKLIEQIVQSGDQITEDRKALMAKLVIVLTGISTVIITAFSCLALFEGEMTIDAWMPFDPMKSKMNLFAASQILAATFVVPCGYRAFAMLGIVCSLILYLRDQLVDLQNKIRDLRFATGNVEKLRDDFKLIVKKHVRLLGYSKVIEMIFKEYFFIQNMAVTAELCLNAMMVSVVGLEQKTLAASFLAFLSVALLNAYIYCYLGNELIVQSEGIAMAAYESSWILWPVDMQKDLLIVITAAQKPMKLSAGGMAVLSVQTYSQTLYNGYSIFAVLNDIVN</sequence>
<dbReference type="AlphaFoldDB" id="C4B7V0"/>
<keyword evidence="9 10" id="KW-0807">Transducer</keyword>
<dbReference type="PaxDb" id="7091-BGIBMGA002328-TA"/>
<feature type="transmembrane region" description="Helical" evidence="10">
    <location>
        <begin position="164"/>
        <end position="197"/>
    </location>
</feature>
<dbReference type="Proteomes" id="UP000005204">
    <property type="component" value="Unassembled WGS sequence"/>
</dbReference>
<comment type="subcellular location">
    <subcellularLocation>
        <location evidence="1 10">Cell membrane</location>
        <topology evidence="1 10">Multi-pass membrane protein</topology>
    </subcellularLocation>
</comment>
<dbReference type="KEGG" id="bmor:100127043"/>
<keyword evidence="13" id="KW-1185">Reference proteome</keyword>
<dbReference type="FunCoup" id="C4B7V0">
    <property type="interactions" value="25"/>
</dbReference>
<dbReference type="OrthoDB" id="7634903at2759"/>
<keyword evidence="4 10" id="KW-0812">Transmembrane</keyword>
<comment type="caution">
    <text evidence="10">Lacks conserved residue(s) required for the propagation of feature annotation.</text>
</comment>
<dbReference type="PANTHER" id="PTHR21137">
    <property type="entry name" value="ODORANT RECEPTOR"/>
    <property type="match status" value="1"/>
</dbReference>
<dbReference type="GO" id="GO:0005549">
    <property type="term" value="F:odorant binding"/>
    <property type="evidence" value="ECO:0007669"/>
    <property type="project" value="InterPro"/>
</dbReference>
<keyword evidence="8 10" id="KW-0675">Receptor</keyword>
<evidence type="ECO:0000313" key="13">
    <source>
        <dbReference type="Proteomes" id="UP000005204"/>
    </source>
</evidence>
<accession>C4B7V0</accession>
<dbReference type="Pfam" id="PF02949">
    <property type="entry name" value="7tm_6"/>
    <property type="match status" value="1"/>
</dbReference>
<evidence type="ECO:0000256" key="3">
    <source>
        <dbReference type="ARBA" id="ARBA00022606"/>
    </source>
</evidence>